<evidence type="ECO:0000256" key="1">
    <source>
        <dbReference type="ARBA" id="ARBA00022603"/>
    </source>
</evidence>
<dbReference type="Gene3D" id="3.40.50.150">
    <property type="entry name" value="Vaccinia Virus protein VP39"/>
    <property type="match status" value="1"/>
</dbReference>
<dbReference type="EC" id="2.1.1.-" evidence="7"/>
<feature type="active site" evidence="5">
    <location>
        <position position="411"/>
    </location>
</feature>
<feature type="binding site" evidence="4">
    <location>
        <position position="384"/>
    </location>
    <ligand>
        <name>S-adenosyl-L-methionine</name>
        <dbReference type="ChEBI" id="CHEBI:59789"/>
    </ligand>
</feature>
<feature type="binding site" evidence="4">
    <location>
        <position position="272"/>
    </location>
    <ligand>
        <name>S-adenosyl-L-methionine</name>
        <dbReference type="ChEBI" id="CHEBI:59789"/>
    </ligand>
</feature>
<evidence type="ECO:0000256" key="2">
    <source>
        <dbReference type="ARBA" id="ARBA00022679"/>
    </source>
</evidence>
<dbReference type="Pfam" id="PF05958">
    <property type="entry name" value="tRNA_U5-meth_tr"/>
    <property type="match status" value="1"/>
</dbReference>
<dbReference type="Gene3D" id="2.40.50.140">
    <property type="entry name" value="Nucleic acid-binding proteins"/>
    <property type="match status" value="1"/>
</dbReference>
<dbReference type="PANTHER" id="PTHR11061">
    <property type="entry name" value="RNA M5U METHYLTRANSFERASE"/>
    <property type="match status" value="1"/>
</dbReference>
<dbReference type="Gene3D" id="2.40.50.1070">
    <property type="match status" value="1"/>
</dbReference>
<dbReference type="GO" id="GO:0032259">
    <property type="term" value="P:methylation"/>
    <property type="evidence" value="ECO:0007669"/>
    <property type="project" value="UniProtKB-KW"/>
</dbReference>
<keyword evidence="1 4" id="KW-0489">Methyltransferase</keyword>
<evidence type="ECO:0000256" key="3">
    <source>
        <dbReference type="ARBA" id="ARBA00022691"/>
    </source>
</evidence>
<dbReference type="GO" id="GO:0008168">
    <property type="term" value="F:methyltransferase activity"/>
    <property type="evidence" value="ECO:0007669"/>
    <property type="project" value="UniProtKB-KW"/>
</dbReference>
<feature type="binding site" evidence="4">
    <location>
        <position position="309"/>
    </location>
    <ligand>
        <name>S-adenosyl-L-methionine</name>
        <dbReference type="ChEBI" id="CHEBI:59789"/>
    </ligand>
</feature>
<evidence type="ECO:0000259" key="6">
    <source>
        <dbReference type="PROSITE" id="PS50926"/>
    </source>
</evidence>
<name>A0ABW2Y4B5_9BIFI</name>
<keyword evidence="3 4" id="KW-0949">S-adenosyl-L-methionine</keyword>
<feature type="domain" description="TRAM" evidence="6">
    <location>
        <begin position="16"/>
        <end position="78"/>
    </location>
</feature>
<dbReference type="RefSeq" id="WP_377938781.1">
    <property type="nucleotide sequence ID" value="NZ_JBHTHQ010000021.1"/>
</dbReference>
<evidence type="ECO:0000313" key="7">
    <source>
        <dbReference type="EMBL" id="MFD0705083.1"/>
    </source>
</evidence>
<keyword evidence="2 4" id="KW-0808">Transferase</keyword>
<dbReference type="PROSITE" id="PS51687">
    <property type="entry name" value="SAM_MT_RNA_M5U"/>
    <property type="match status" value="1"/>
</dbReference>
<sequence>MVDLTNESELTPQLEAVGEGRLEADVEIERFADQGRCIAHIDGRVVFVRFALPGEKVRIRIDEPHNRKDRFWTAEVTKVYEASSYRVDPSWPLAGPLAWGGGVGGADLTHVSLDGQLVWKRTSIEEQLRRIGKVDDPHVPVLRVPQDEEAGVGGLHWRTRAEFIADDLGYVSMRRRESHDRVRVKDMPLASKQVLEVAEHLDLFNLRFEPGDHIRITAPEPRDGQTSDVESGNWALLVNHELKEGREYVRERVELADGKACEYSVLASGFWQMHRMAPQVLVRDVLKLAQDFALKTEKLSDDDVIWDLYSGSGLFTVPLASRIVPHGQVLAIEGSQQAVSSAVKNAERNNVENITEIAGDVLQSLRHLKKNLSELAAPKLVVLDPPRAGAGKKVVEQIAQAQTPVVIYVSCDPASLARDIAVFREKGYELSFIHAHDIYPMTHHVETVVVLSRTGVNKYGEVSFC</sequence>
<dbReference type="InterPro" id="IPR030390">
    <property type="entry name" value="MeTrfase_TrmA_AS"/>
</dbReference>
<comment type="caution">
    <text evidence="7">The sequence shown here is derived from an EMBL/GenBank/DDBJ whole genome shotgun (WGS) entry which is preliminary data.</text>
</comment>
<protein>
    <submittedName>
        <fullName evidence="7">Class I SAM-dependent RNA methyltransferase</fullName>
        <ecNumber evidence="7">2.1.1.-</ecNumber>
    </submittedName>
</protein>
<dbReference type="InterPro" id="IPR012340">
    <property type="entry name" value="NA-bd_OB-fold"/>
</dbReference>
<dbReference type="InterPro" id="IPR010280">
    <property type="entry name" value="U5_MeTrfase_fam"/>
</dbReference>
<dbReference type="Proteomes" id="UP001597036">
    <property type="component" value="Unassembled WGS sequence"/>
</dbReference>
<dbReference type="CDD" id="cd02440">
    <property type="entry name" value="AdoMet_MTases"/>
    <property type="match status" value="1"/>
</dbReference>
<dbReference type="InterPro" id="IPR002792">
    <property type="entry name" value="TRAM_dom"/>
</dbReference>
<dbReference type="SUPFAM" id="SSF53335">
    <property type="entry name" value="S-adenosyl-L-methionine-dependent methyltransferases"/>
    <property type="match status" value="1"/>
</dbReference>
<evidence type="ECO:0000256" key="4">
    <source>
        <dbReference type="PROSITE-ProRule" id="PRU01024"/>
    </source>
</evidence>
<accession>A0ABW2Y4B5</accession>
<comment type="similarity">
    <text evidence="4">Belongs to the class I-like SAM-binding methyltransferase superfamily. RNA M5U methyltransferase family.</text>
</comment>
<dbReference type="Pfam" id="PF01938">
    <property type="entry name" value="TRAM"/>
    <property type="match status" value="1"/>
</dbReference>
<feature type="binding site" evidence="4">
    <location>
        <position position="333"/>
    </location>
    <ligand>
        <name>S-adenosyl-L-methionine</name>
        <dbReference type="ChEBI" id="CHEBI:59789"/>
    </ligand>
</feature>
<evidence type="ECO:0000256" key="5">
    <source>
        <dbReference type="PROSITE-ProRule" id="PRU10015"/>
    </source>
</evidence>
<evidence type="ECO:0000313" key="8">
    <source>
        <dbReference type="Proteomes" id="UP001597036"/>
    </source>
</evidence>
<feature type="active site" description="Nucleophile" evidence="4">
    <location>
        <position position="411"/>
    </location>
</feature>
<dbReference type="PROSITE" id="PS50926">
    <property type="entry name" value="TRAM"/>
    <property type="match status" value="1"/>
</dbReference>
<dbReference type="InterPro" id="IPR029063">
    <property type="entry name" value="SAM-dependent_MTases_sf"/>
</dbReference>
<reference evidence="8" key="1">
    <citation type="journal article" date="2019" name="Int. J. Syst. Evol. Microbiol.">
        <title>The Global Catalogue of Microorganisms (GCM) 10K type strain sequencing project: providing services to taxonomists for standard genome sequencing and annotation.</title>
        <authorList>
            <consortium name="The Broad Institute Genomics Platform"/>
            <consortium name="The Broad Institute Genome Sequencing Center for Infectious Disease"/>
            <person name="Wu L."/>
            <person name="Ma J."/>
        </authorList>
    </citation>
    <scope>NUCLEOTIDE SEQUENCE [LARGE SCALE GENOMIC DNA]</scope>
    <source>
        <strain evidence="8">CCM 8604</strain>
    </source>
</reference>
<organism evidence="7 8">
    <name type="scientific">Alloscardovia venturai</name>
    <dbReference type="NCBI Taxonomy" id="1769421"/>
    <lineage>
        <taxon>Bacteria</taxon>
        <taxon>Bacillati</taxon>
        <taxon>Actinomycetota</taxon>
        <taxon>Actinomycetes</taxon>
        <taxon>Bifidobacteriales</taxon>
        <taxon>Bifidobacteriaceae</taxon>
        <taxon>Alloscardovia</taxon>
    </lineage>
</organism>
<dbReference type="EMBL" id="JBHTHQ010000021">
    <property type="protein sequence ID" value="MFD0705083.1"/>
    <property type="molecule type" value="Genomic_DNA"/>
</dbReference>
<keyword evidence="8" id="KW-1185">Reference proteome</keyword>
<dbReference type="PROSITE" id="PS01230">
    <property type="entry name" value="TRMA_1"/>
    <property type="match status" value="1"/>
</dbReference>
<proteinExistence type="inferred from homology"/>
<dbReference type="PANTHER" id="PTHR11061:SF30">
    <property type="entry name" value="TRNA (URACIL(54)-C(5))-METHYLTRANSFERASE"/>
    <property type="match status" value="1"/>
</dbReference>
<dbReference type="SUPFAM" id="SSF50249">
    <property type="entry name" value="Nucleic acid-binding proteins"/>
    <property type="match status" value="1"/>
</dbReference>
<gene>
    <name evidence="7" type="ORF">ACFQY8_04915</name>
</gene>